<dbReference type="InterPro" id="IPR000917">
    <property type="entry name" value="Sulfatase_N"/>
</dbReference>
<dbReference type="Pfam" id="PF00884">
    <property type="entry name" value="Sulfatase"/>
    <property type="match status" value="1"/>
</dbReference>
<evidence type="ECO:0000259" key="3">
    <source>
        <dbReference type="Pfam" id="PF00884"/>
    </source>
</evidence>
<dbReference type="PANTHER" id="PTHR45953">
    <property type="entry name" value="IDURONATE 2-SULFATASE"/>
    <property type="match status" value="1"/>
</dbReference>
<organism evidence="4 5">
    <name type="scientific">Companilactobacillus kimchii</name>
    <dbReference type="NCBI Taxonomy" id="2801452"/>
    <lineage>
        <taxon>Bacteria</taxon>
        <taxon>Bacillati</taxon>
        <taxon>Bacillota</taxon>
        <taxon>Bacilli</taxon>
        <taxon>Lactobacillales</taxon>
        <taxon>Lactobacillaceae</taxon>
        <taxon>Companilactobacillus</taxon>
    </lineage>
</organism>
<dbReference type="GO" id="GO:0004423">
    <property type="term" value="F:iduronate-2-sulfatase activity"/>
    <property type="evidence" value="ECO:0007669"/>
    <property type="project" value="TreeGrafter"/>
</dbReference>
<dbReference type="AlphaFoldDB" id="A0A210P6Q6"/>
<dbReference type="PANTHER" id="PTHR45953:SF1">
    <property type="entry name" value="IDURONATE 2-SULFATASE"/>
    <property type="match status" value="1"/>
</dbReference>
<evidence type="ECO:0000256" key="1">
    <source>
        <dbReference type="ARBA" id="ARBA00022723"/>
    </source>
</evidence>
<keyword evidence="2 4" id="KW-0378">Hydrolase</keyword>
<evidence type="ECO:0000256" key="2">
    <source>
        <dbReference type="ARBA" id="ARBA00022801"/>
    </source>
</evidence>
<comment type="caution">
    <text evidence="4">The sequence shown here is derived from an EMBL/GenBank/DDBJ whole genome shotgun (WGS) entry which is preliminary data.</text>
</comment>
<dbReference type="EC" id="3.1.6.6" evidence="4"/>
<keyword evidence="1" id="KW-0479">Metal-binding</keyword>
<dbReference type="RefSeq" id="WP_054643249.1">
    <property type="nucleotide sequence ID" value="NZ_LNUB01000047.1"/>
</dbReference>
<dbReference type="InterPro" id="IPR017850">
    <property type="entry name" value="Alkaline_phosphatase_core_sf"/>
</dbReference>
<dbReference type="GO" id="GO:0046872">
    <property type="term" value="F:metal ion binding"/>
    <property type="evidence" value="ECO:0007669"/>
    <property type="project" value="UniProtKB-KW"/>
</dbReference>
<name>A0A210P6Q6_9LACO</name>
<sequence>MKKNIIWIIADQWRADSIGYTGNKAVVTPNLDSLAEDGVSFSNAFCQLPVCVPSRCSFLSGWYPHTHGYRTMHYLMPEYEPNVLKTFKNAGYYVYWGGRNDFLRLDADQDKYCDERHDSFAAQFKKAMSQAHKKTNKDIKPDYTFFNGIKEDIDSPDIPELQAAEDFIKSYSDDKPSFMYLALALPHPPYQIEKKWYDMIDPKKIPDPITLTDEEDEKKPSIETGIRNNQDIKLWDNDKLKDLKRVYYAMGTKLDYYIGKLIDTLKETGHYDDTTIVFMADHGDYSGDFGISEKNQNTFEDVLTNVPLIIKPAEGQGAPVLRSTDALVELIDVQATLMGMNGVEEDHTQFGKSLEPVINGENEFRAYVYTEGGRLKNEPQASESGHTKASPYWARLNEQAQMPQHTKALMIRDDRYKYIYRLYEQDEFYDLEKDSLEKNNEINNIQYATIIGNMKNQLLEHMVSTSDVVPVKEDKRF</sequence>
<dbReference type="GO" id="GO:0005737">
    <property type="term" value="C:cytoplasm"/>
    <property type="evidence" value="ECO:0007669"/>
    <property type="project" value="TreeGrafter"/>
</dbReference>
<accession>A0A210P6Q6</accession>
<dbReference type="Proteomes" id="UP000196649">
    <property type="component" value="Unassembled WGS sequence"/>
</dbReference>
<dbReference type="SUPFAM" id="SSF53649">
    <property type="entry name" value="Alkaline phosphatase-like"/>
    <property type="match status" value="1"/>
</dbReference>
<dbReference type="Gene3D" id="3.40.720.10">
    <property type="entry name" value="Alkaline Phosphatase, subunit A"/>
    <property type="match status" value="1"/>
</dbReference>
<dbReference type="CDD" id="cd16150">
    <property type="entry name" value="sulfatase_like"/>
    <property type="match status" value="1"/>
</dbReference>
<feature type="domain" description="Sulfatase N-terminal" evidence="3">
    <location>
        <begin position="3"/>
        <end position="341"/>
    </location>
</feature>
<protein>
    <submittedName>
        <fullName evidence="4">Choline-sulfatase</fullName>
        <ecNumber evidence="4">3.1.6.6</ecNumber>
    </submittedName>
</protein>
<gene>
    <name evidence="4" type="primary">betC</name>
    <name evidence="4" type="ORF">LKACC12383_02202</name>
</gene>
<dbReference type="GO" id="GO:0047753">
    <property type="term" value="F:choline-sulfatase activity"/>
    <property type="evidence" value="ECO:0007669"/>
    <property type="project" value="UniProtKB-EC"/>
</dbReference>
<dbReference type="EMBL" id="MXAL01000011">
    <property type="protein sequence ID" value="OWF32177.1"/>
    <property type="molecule type" value="Genomic_DNA"/>
</dbReference>
<proteinExistence type="predicted"/>
<evidence type="ECO:0000313" key="5">
    <source>
        <dbReference type="Proteomes" id="UP000196649"/>
    </source>
</evidence>
<reference evidence="4 5" key="1">
    <citation type="submission" date="2017-03" db="EMBL/GenBank/DDBJ databases">
        <title>Genome sequence of Lactobacillus kimchii KACC 12383.</title>
        <authorList>
            <person name="Chun J."/>
        </authorList>
    </citation>
    <scope>NUCLEOTIDE SEQUENCE [LARGE SCALE GENOMIC DNA]</scope>
    <source>
        <strain evidence="4 5">KACC 12383</strain>
    </source>
</reference>
<evidence type="ECO:0000313" key="4">
    <source>
        <dbReference type="EMBL" id="OWF32177.1"/>
    </source>
</evidence>